<keyword evidence="5" id="KW-1185">Reference proteome</keyword>
<keyword evidence="2" id="KW-0547">Nucleotide-binding</keyword>
<dbReference type="Pfam" id="PF02661">
    <property type="entry name" value="Fic"/>
    <property type="match status" value="1"/>
</dbReference>
<dbReference type="InterPro" id="IPR040198">
    <property type="entry name" value="Fido_containing"/>
</dbReference>
<dbReference type="PANTHER" id="PTHR13504:SF33">
    <property type="entry name" value="FIC FAMILY PROTEIN"/>
    <property type="match status" value="1"/>
</dbReference>
<dbReference type="Gene3D" id="1.10.3290.10">
    <property type="entry name" value="Fido-like domain"/>
    <property type="match status" value="1"/>
</dbReference>
<dbReference type="Proteomes" id="UP000264002">
    <property type="component" value="Unassembled WGS sequence"/>
</dbReference>
<feature type="binding site" evidence="2">
    <location>
        <begin position="217"/>
        <end position="224"/>
    </location>
    <ligand>
        <name>ATP</name>
        <dbReference type="ChEBI" id="CHEBI:30616"/>
    </ligand>
</feature>
<dbReference type="PROSITE" id="PS51459">
    <property type="entry name" value="FIDO"/>
    <property type="match status" value="1"/>
</dbReference>
<reference evidence="4 5" key="2">
    <citation type="submission" date="2018-09" db="EMBL/GenBank/DDBJ databases">
        <title>Genome of Sphaerochaeta halotolerans strain 4-11.</title>
        <authorList>
            <person name="Nazina T.N."/>
            <person name="Sokolova D.S."/>
        </authorList>
    </citation>
    <scope>NUCLEOTIDE SEQUENCE [LARGE SCALE GENOMIC DNA]</scope>
    <source>
        <strain evidence="4 5">4-11</strain>
    </source>
</reference>
<dbReference type="InterPro" id="IPR036597">
    <property type="entry name" value="Fido-like_dom_sf"/>
</dbReference>
<evidence type="ECO:0000256" key="2">
    <source>
        <dbReference type="PIRSR" id="PIRSR640198-2"/>
    </source>
</evidence>
<feature type="binding site" evidence="2">
    <location>
        <begin position="255"/>
        <end position="256"/>
    </location>
    <ligand>
        <name>ATP</name>
        <dbReference type="ChEBI" id="CHEBI:30616"/>
    </ligand>
</feature>
<dbReference type="PANTHER" id="PTHR13504">
    <property type="entry name" value="FIDO DOMAIN-CONTAINING PROTEIN DDB_G0283145"/>
    <property type="match status" value="1"/>
</dbReference>
<feature type="active site" evidence="1">
    <location>
        <position position="213"/>
    </location>
</feature>
<gene>
    <name evidence="4" type="ORF">DYP60_12400</name>
</gene>
<dbReference type="GO" id="GO:0005524">
    <property type="term" value="F:ATP binding"/>
    <property type="evidence" value="ECO:0007669"/>
    <property type="project" value="UniProtKB-KW"/>
</dbReference>
<accession>A0A372MF81</accession>
<dbReference type="InterPro" id="IPR025230">
    <property type="entry name" value="DUF4172"/>
</dbReference>
<dbReference type="InterPro" id="IPR003812">
    <property type="entry name" value="Fido"/>
</dbReference>
<dbReference type="SUPFAM" id="SSF140931">
    <property type="entry name" value="Fic-like"/>
    <property type="match status" value="1"/>
</dbReference>
<dbReference type="EMBL" id="QUWK01000016">
    <property type="protein sequence ID" value="RFU93860.1"/>
    <property type="molecule type" value="Genomic_DNA"/>
</dbReference>
<dbReference type="Pfam" id="PF13776">
    <property type="entry name" value="DUF4172"/>
    <property type="match status" value="1"/>
</dbReference>
<sequence>MVHVRTLSRSRTMAYIWKNLDWPSFTYDEEQVTRQYEAYMLQKKATDIVFAMIDPDMRDRMHAQSLTDEIRASLEIEGESISYDSVYSSICKHLDIYLEKKAKSDRYAESISMLVLDATGNLDLLSTDRIHKWHSLLFSQMAGIKPRHIGEYRSGPVYISKGNGRKEELVYEGLPFEKIPREMEQLIAFINEENEKKPLIKSAIASLWFLCIHPFEDGNGRISRAIAEYVLSKGFHETHRVYSMSSLILKNRDDYYRLLREFSSQAESLDCTKWLLWNIEIAIKAKLEALNTYERSVKLTRFMKNLDPSIYNSRQLSMLFKLADGSFEGKLSTDKWAKMNKCSPAAASRDIQQLLIERLLVPSGETGPKTGYFLNPNLLDNL</sequence>
<reference evidence="5" key="1">
    <citation type="submission" date="2018-08" db="EMBL/GenBank/DDBJ databases">
        <authorList>
            <person name="Grouzdev D.S."/>
            <person name="Krutkina M.S."/>
        </authorList>
    </citation>
    <scope>NUCLEOTIDE SEQUENCE [LARGE SCALE GENOMIC DNA]</scope>
    <source>
        <strain evidence="5">4-11</strain>
    </source>
</reference>
<evidence type="ECO:0000313" key="5">
    <source>
        <dbReference type="Proteomes" id="UP000264002"/>
    </source>
</evidence>
<evidence type="ECO:0000256" key="1">
    <source>
        <dbReference type="PIRSR" id="PIRSR640198-1"/>
    </source>
</evidence>
<keyword evidence="2" id="KW-0067">ATP-binding</keyword>
<organism evidence="4 5">
    <name type="scientific">Sphaerochaeta halotolerans</name>
    <dbReference type="NCBI Taxonomy" id="2293840"/>
    <lineage>
        <taxon>Bacteria</taxon>
        <taxon>Pseudomonadati</taxon>
        <taxon>Spirochaetota</taxon>
        <taxon>Spirochaetia</taxon>
        <taxon>Spirochaetales</taxon>
        <taxon>Sphaerochaetaceae</taxon>
        <taxon>Sphaerochaeta</taxon>
    </lineage>
</organism>
<proteinExistence type="predicted"/>
<dbReference type="AlphaFoldDB" id="A0A372MF81"/>
<name>A0A372MF81_9SPIR</name>
<evidence type="ECO:0000259" key="3">
    <source>
        <dbReference type="PROSITE" id="PS51459"/>
    </source>
</evidence>
<comment type="caution">
    <text evidence="4">The sequence shown here is derived from an EMBL/GenBank/DDBJ whole genome shotgun (WGS) entry which is preliminary data.</text>
</comment>
<feature type="domain" description="Fido" evidence="3">
    <location>
        <begin position="125"/>
        <end position="277"/>
    </location>
</feature>
<evidence type="ECO:0000313" key="4">
    <source>
        <dbReference type="EMBL" id="RFU93860.1"/>
    </source>
</evidence>
<protein>
    <submittedName>
        <fullName evidence="4">Fic family protein</fullName>
    </submittedName>
</protein>